<keyword evidence="4" id="KW-0804">Transcription</keyword>
<dbReference type="Pfam" id="PF03861">
    <property type="entry name" value="ANTAR"/>
    <property type="match status" value="1"/>
</dbReference>
<evidence type="ECO:0000259" key="5">
    <source>
        <dbReference type="PROSITE" id="PS50921"/>
    </source>
</evidence>
<sequence length="253" mass="27433">MCQEQRLAAAFTELSDVHRQDFDADAYTDTLARHSVDLLDVDAAGWLLAGENGRLEVAGAMTDAVRLLQVIQLRAGEGPAVESFRTQHAVTVGDVAAERRWEAFRTAAQGAGFTGVHALPLHLRGETVGALCLFRRRAGELTKEQLAIGTALVRVATGYLLLQRAVGRAEKLSQQLQTALNSRVTIEQAKGILAERKGTSLDNAFEMMRAFARRNRRRLNDVACAVVTGSPTVTGLIQAPVEKPQTCLSGWLS</sequence>
<keyword evidence="3" id="KW-0805">Transcription regulation</keyword>
<feature type="domain" description="ANTAR" evidence="5">
    <location>
        <begin position="166"/>
        <end position="227"/>
    </location>
</feature>
<accession>A0ABW5FQP7</accession>
<dbReference type="Pfam" id="PF13185">
    <property type="entry name" value="GAF_2"/>
    <property type="match status" value="1"/>
</dbReference>
<dbReference type="SUPFAM" id="SSF55781">
    <property type="entry name" value="GAF domain-like"/>
    <property type="match status" value="1"/>
</dbReference>
<name>A0ABW5FQP7_9PSEU</name>
<dbReference type="InterPro" id="IPR012074">
    <property type="entry name" value="GAF_ANTAR"/>
</dbReference>
<evidence type="ECO:0000256" key="4">
    <source>
        <dbReference type="ARBA" id="ARBA00023163"/>
    </source>
</evidence>
<dbReference type="SMART" id="SM01012">
    <property type="entry name" value="ANTAR"/>
    <property type="match status" value="1"/>
</dbReference>
<dbReference type="SUPFAM" id="SSF52172">
    <property type="entry name" value="CheY-like"/>
    <property type="match status" value="1"/>
</dbReference>
<evidence type="ECO:0000313" key="7">
    <source>
        <dbReference type="Proteomes" id="UP001597417"/>
    </source>
</evidence>
<dbReference type="InterPro" id="IPR011006">
    <property type="entry name" value="CheY-like_superfamily"/>
</dbReference>
<reference evidence="7" key="1">
    <citation type="journal article" date="2019" name="Int. J. Syst. Evol. Microbiol.">
        <title>The Global Catalogue of Microorganisms (GCM) 10K type strain sequencing project: providing services to taxonomists for standard genome sequencing and annotation.</title>
        <authorList>
            <consortium name="The Broad Institute Genomics Platform"/>
            <consortium name="The Broad Institute Genome Sequencing Center for Infectious Disease"/>
            <person name="Wu L."/>
            <person name="Ma J."/>
        </authorList>
    </citation>
    <scope>NUCLEOTIDE SEQUENCE [LARGE SCALE GENOMIC DNA]</scope>
    <source>
        <strain evidence="7">CGMCC 4.7645</strain>
    </source>
</reference>
<evidence type="ECO:0000256" key="3">
    <source>
        <dbReference type="ARBA" id="ARBA00023015"/>
    </source>
</evidence>
<protein>
    <submittedName>
        <fullName evidence="6">GAF and ANTAR domain-containing protein</fullName>
    </submittedName>
</protein>
<evidence type="ECO:0000313" key="6">
    <source>
        <dbReference type="EMBL" id="MFD2417345.1"/>
    </source>
</evidence>
<dbReference type="Proteomes" id="UP001597417">
    <property type="component" value="Unassembled WGS sequence"/>
</dbReference>
<keyword evidence="2" id="KW-0418">Kinase</keyword>
<keyword evidence="7" id="KW-1185">Reference proteome</keyword>
<evidence type="ECO:0000256" key="1">
    <source>
        <dbReference type="ARBA" id="ARBA00022679"/>
    </source>
</evidence>
<comment type="caution">
    <text evidence="6">The sequence shown here is derived from an EMBL/GenBank/DDBJ whole genome shotgun (WGS) entry which is preliminary data.</text>
</comment>
<dbReference type="InterPro" id="IPR005561">
    <property type="entry name" value="ANTAR"/>
</dbReference>
<organism evidence="6 7">
    <name type="scientific">Amycolatopsis pigmentata</name>
    <dbReference type="NCBI Taxonomy" id="450801"/>
    <lineage>
        <taxon>Bacteria</taxon>
        <taxon>Bacillati</taxon>
        <taxon>Actinomycetota</taxon>
        <taxon>Actinomycetes</taxon>
        <taxon>Pseudonocardiales</taxon>
        <taxon>Pseudonocardiaceae</taxon>
        <taxon>Amycolatopsis</taxon>
    </lineage>
</organism>
<dbReference type="InterPro" id="IPR029016">
    <property type="entry name" value="GAF-like_dom_sf"/>
</dbReference>
<dbReference type="Gene3D" id="3.30.450.40">
    <property type="match status" value="1"/>
</dbReference>
<dbReference type="InterPro" id="IPR003018">
    <property type="entry name" value="GAF"/>
</dbReference>
<dbReference type="EMBL" id="JBHUKR010000007">
    <property type="protein sequence ID" value="MFD2417345.1"/>
    <property type="molecule type" value="Genomic_DNA"/>
</dbReference>
<keyword evidence="1" id="KW-0808">Transferase</keyword>
<dbReference type="RefSeq" id="WP_378265027.1">
    <property type="nucleotide sequence ID" value="NZ_JBHUKR010000007.1"/>
</dbReference>
<dbReference type="Gene3D" id="1.10.10.10">
    <property type="entry name" value="Winged helix-like DNA-binding domain superfamily/Winged helix DNA-binding domain"/>
    <property type="match status" value="1"/>
</dbReference>
<proteinExistence type="predicted"/>
<dbReference type="InterPro" id="IPR036388">
    <property type="entry name" value="WH-like_DNA-bd_sf"/>
</dbReference>
<evidence type="ECO:0000256" key="2">
    <source>
        <dbReference type="ARBA" id="ARBA00022777"/>
    </source>
</evidence>
<dbReference type="PROSITE" id="PS50921">
    <property type="entry name" value="ANTAR"/>
    <property type="match status" value="1"/>
</dbReference>
<dbReference type="PIRSF" id="PIRSF036625">
    <property type="entry name" value="GAF_ANTAR"/>
    <property type="match status" value="1"/>
</dbReference>
<gene>
    <name evidence="6" type="ORF">ACFSXZ_13530</name>
</gene>